<proteinExistence type="predicted"/>
<reference evidence="2" key="1">
    <citation type="journal article" date="2014" name="Int. J. Syst. Evol. Microbiol.">
        <title>Complete genome sequence of Corynebacterium casei LMG S-19264T (=DSM 44701T), isolated from a smear-ripened cheese.</title>
        <authorList>
            <consortium name="US DOE Joint Genome Institute (JGI-PGF)"/>
            <person name="Walter F."/>
            <person name="Albersmeier A."/>
            <person name="Kalinowski J."/>
            <person name="Ruckert C."/>
        </authorList>
    </citation>
    <scope>NUCLEOTIDE SEQUENCE</scope>
    <source>
        <strain evidence="2">JCM 3302</strain>
    </source>
</reference>
<comment type="caution">
    <text evidence="2">The sequence shown here is derived from an EMBL/GenBank/DDBJ whole genome shotgun (WGS) entry which is preliminary data.</text>
</comment>
<dbReference type="Pfam" id="PF13556">
    <property type="entry name" value="HTH_30"/>
    <property type="match status" value="1"/>
</dbReference>
<evidence type="ECO:0000259" key="1">
    <source>
        <dbReference type="Pfam" id="PF13556"/>
    </source>
</evidence>
<organism evidence="2 3">
    <name type="scientific">Streptomyces spiralis</name>
    <dbReference type="NCBI Taxonomy" id="66376"/>
    <lineage>
        <taxon>Bacteria</taxon>
        <taxon>Bacillati</taxon>
        <taxon>Actinomycetota</taxon>
        <taxon>Actinomycetes</taxon>
        <taxon>Kitasatosporales</taxon>
        <taxon>Streptomycetaceae</taxon>
        <taxon>Streptomyces</taxon>
    </lineage>
</organism>
<dbReference type="Gene3D" id="1.10.10.2840">
    <property type="entry name" value="PucR C-terminal helix-turn-helix domain"/>
    <property type="match status" value="1"/>
</dbReference>
<protein>
    <recommendedName>
        <fullName evidence="1">PucR C-terminal helix-turn-helix domain-containing protein</fullName>
    </recommendedName>
</protein>
<dbReference type="InterPro" id="IPR025736">
    <property type="entry name" value="PucR_C-HTH_dom"/>
</dbReference>
<dbReference type="EMBL" id="BNBC01000068">
    <property type="protein sequence ID" value="GHF14474.1"/>
    <property type="molecule type" value="Genomic_DNA"/>
</dbReference>
<keyword evidence="3" id="KW-1185">Reference proteome</keyword>
<accession>A0A919E5K3</accession>
<evidence type="ECO:0000313" key="2">
    <source>
        <dbReference type="EMBL" id="GHF14474.1"/>
    </source>
</evidence>
<reference evidence="2" key="2">
    <citation type="submission" date="2020-09" db="EMBL/GenBank/DDBJ databases">
        <authorList>
            <person name="Sun Q."/>
            <person name="Ohkuma M."/>
        </authorList>
    </citation>
    <scope>NUCLEOTIDE SEQUENCE</scope>
    <source>
        <strain evidence="2">JCM 3302</strain>
    </source>
</reference>
<dbReference type="RefSeq" id="WP_189907873.1">
    <property type="nucleotide sequence ID" value="NZ_BNBC01000068.1"/>
</dbReference>
<gene>
    <name evidence="2" type="ORF">GCM10014715_82340</name>
</gene>
<dbReference type="InterPro" id="IPR042070">
    <property type="entry name" value="PucR_C-HTH_sf"/>
</dbReference>
<dbReference type="AlphaFoldDB" id="A0A919E5K3"/>
<name>A0A919E5K3_9ACTN</name>
<dbReference type="Proteomes" id="UP000641386">
    <property type="component" value="Unassembled WGS sequence"/>
</dbReference>
<sequence>MTTSLGELAARTESAARLRETLLTLVQERGSLAAAADRLHVHKNTVKYRVARRGRPLEDDRLELEPALTAVHWLGEAVLPER</sequence>
<evidence type="ECO:0000313" key="3">
    <source>
        <dbReference type="Proteomes" id="UP000641386"/>
    </source>
</evidence>
<feature type="domain" description="PucR C-terminal helix-turn-helix" evidence="1">
    <location>
        <begin position="18"/>
        <end position="52"/>
    </location>
</feature>